<dbReference type="Pfam" id="PF05170">
    <property type="entry name" value="AsmA"/>
    <property type="match status" value="1"/>
</dbReference>
<protein>
    <recommendedName>
        <fullName evidence="1">AsmA domain-containing protein</fullName>
    </recommendedName>
</protein>
<accession>A0A935TJ45</accession>
<gene>
    <name evidence="2" type="ORF">IPK02_14880</name>
</gene>
<reference evidence="2 3" key="1">
    <citation type="submission" date="2020-10" db="EMBL/GenBank/DDBJ databases">
        <title>Connecting structure to function with the recovery of over 1000 high-quality activated sludge metagenome-assembled genomes encoding full-length rRNA genes using long-read sequencing.</title>
        <authorList>
            <person name="Singleton C.M."/>
            <person name="Petriglieri F."/>
            <person name="Kristensen J.M."/>
            <person name="Kirkegaard R.H."/>
            <person name="Michaelsen T.Y."/>
            <person name="Andersen M.H."/>
            <person name="Karst S.M."/>
            <person name="Dueholm M.S."/>
            <person name="Nielsen P.H."/>
            <person name="Albertsen M."/>
        </authorList>
    </citation>
    <scope>NUCLEOTIDE SEQUENCE [LARGE SCALE GENOMIC DNA]</scope>
    <source>
        <strain evidence="2">Fred_18-Q3-R57-64_BAT3C.720</strain>
    </source>
</reference>
<dbReference type="GO" id="GO:0005886">
    <property type="term" value="C:plasma membrane"/>
    <property type="evidence" value="ECO:0007669"/>
    <property type="project" value="TreeGrafter"/>
</dbReference>
<evidence type="ECO:0000313" key="2">
    <source>
        <dbReference type="EMBL" id="MBK7955115.1"/>
    </source>
</evidence>
<sequence length="1284" mass="137065">MSRWRWLPVSITALVGLPLTVALVAIVALLMTGATVDASRWRDASAERISAALGRTVILEGPVELSLGREAELRIGGVRILNPSGFTTQEFLTLAEARVRIDLLDLLDTLRGELHLRSIEASDVHLWFERASDGRNNWAPARQSARSLSRGAISVGQITLHQLAIDYHDARTATRHFFDLDELSASARWNEALRLAVRGRLGKQFPFALTAEGGSLRLLREASGPWPFTLDFESPGTRLHANGALDASKGEARFNFGAAGEAPVPLAQPPDTGLPQLADGALAGTLVAPADAVAELQDTAAINELAGRLTLAFGGARPRVSGALSVASLDLRPFFAGGQGIPKQTPDDAALQPPMLPLRDLVPLDVDLELAVGRWLGLPVDLRDAKFELHADANGVRLPIRATIASVPFSGRLGLDTAAPTPTLALRLAAKNAALGDLARELSGASEIEGRLGRIELRLGGRGETLDSLVNSLELSLAAANARLSYGSSAGDRPMAITLDTLDLALRRGQRLRGSARGTLLGELLTLSLRGGTLPEMLRELATPIELEIAAAPAKLRIEGTLARPEATRETALSFALQARRTGDLARWLGVAPQSKLPLALRGRVRIASDAWYLEQTRLKLGRSELTIDGRRSRVGDRPILVASVRSPLIDVPELATLRVSSGRSSDLPVFPDAADLADTDLVLALQHVLLGRTDLADVGFVARFRAGRLLPSALTGKVAGVPFAGRVALNLRGEVPEAGLDLSTGEIDVGALLRDLGAAEDIDGRADKLQITLRGRGKTPRQLARLSSFEARVSGGRISVLGALERPVAEFRVTEATIGALAGGPIRVQLAGTLDETALDIRLSSGTLADLLRDATHLPFSVAAQAAGARLTLDGEVALPLGRAGQLTFEMSGERLASLSGLARVELPAWGPWSLRGPLRMTPTGYELQGLVLRVGENRLKGTGTLDVSGRRPRLDVRVSAPSIQLDDFPLPERLADAPPRASTAEALRLSASRVAGQTGRLLGAGFLRRLDAYLDVEVQEVLSGNDRLADGSLRVQIVDGRAFLGPAVVNIPGGTLRLSFAYDPTLSEVELAAGAYVERFDYGIIARRLGRADDVRGLVSVNLELAGRAPSLATIMQHADGRVDFAVWPTELRSGVFSLWSVNLVLALVPLIDPGGEARLNCVVGRFDLKDGKLSDDKIIIDTTRVRVRGAGSANLASEQLAFVFRPRAKGFAPFRLQTPLRVSGTLTDYRIGIEGRDLLESVLRLIASPILLPIEWFILGPLPRDGADVCTNPLRADDREP</sequence>
<dbReference type="InterPro" id="IPR007844">
    <property type="entry name" value="AsmA"/>
</dbReference>
<dbReference type="InterPro" id="IPR052894">
    <property type="entry name" value="AsmA-related"/>
</dbReference>
<proteinExistence type="predicted"/>
<feature type="domain" description="AsmA" evidence="1">
    <location>
        <begin position="19"/>
        <end position="140"/>
    </location>
</feature>
<dbReference type="PANTHER" id="PTHR30441">
    <property type="entry name" value="DUF748 DOMAIN-CONTAINING PROTEIN"/>
    <property type="match status" value="1"/>
</dbReference>
<dbReference type="PANTHER" id="PTHR30441:SF8">
    <property type="entry name" value="DUF748 DOMAIN-CONTAINING PROTEIN"/>
    <property type="match status" value="1"/>
</dbReference>
<dbReference type="GO" id="GO:0090313">
    <property type="term" value="P:regulation of protein targeting to membrane"/>
    <property type="evidence" value="ECO:0007669"/>
    <property type="project" value="TreeGrafter"/>
</dbReference>
<organism evidence="2 3">
    <name type="scientific">Candidatus Accumulibacter affinis</name>
    <dbReference type="NCBI Taxonomy" id="2954384"/>
    <lineage>
        <taxon>Bacteria</taxon>
        <taxon>Pseudomonadati</taxon>
        <taxon>Pseudomonadota</taxon>
        <taxon>Betaproteobacteria</taxon>
        <taxon>Candidatus Accumulibacter</taxon>
    </lineage>
</organism>
<evidence type="ECO:0000313" key="3">
    <source>
        <dbReference type="Proteomes" id="UP000706151"/>
    </source>
</evidence>
<name>A0A935TJ45_9PROT</name>
<dbReference type="EMBL" id="JADJOT010000010">
    <property type="protein sequence ID" value="MBK7955115.1"/>
    <property type="molecule type" value="Genomic_DNA"/>
</dbReference>
<comment type="caution">
    <text evidence="2">The sequence shown here is derived from an EMBL/GenBank/DDBJ whole genome shotgun (WGS) entry which is preliminary data.</text>
</comment>
<evidence type="ECO:0000259" key="1">
    <source>
        <dbReference type="Pfam" id="PF05170"/>
    </source>
</evidence>
<dbReference type="Proteomes" id="UP000706151">
    <property type="component" value="Unassembled WGS sequence"/>
</dbReference>